<keyword evidence="10" id="KW-0862">Zinc</keyword>
<sequence length="829" mass="92429">MRCQFDIVTVPSLDTAQKPTIVLSFDDKRYLFNCGEATQRALLTKQIPLRKINQIFLSTGWESHGGLAGTMLGLISNDGVQHLGLHGPKNLAFYLASLRAGQQRNYKYHNVLQLSIEEYSEELPPPFQDSNILVQPILALGASSNTSEKPVADMTNHADVETVQNIARSVWSGQFLERQNDGSWTPYIQSEDETSVDDYRIAESLAERQITKKRTRNSDDLEARHASKKARANLTVKNKFKVTPEQYFAFGKYMSEELPKSFAPFEAAVSYYIQGQPLPGKFNPEKAKALGVKPGPDYGRLQKGQSVRASSGIVHPHQVMGTPRICPPVLLIDCPKQTFLHALINHSFWKTCKGIDEPSVIVHSCNVDVLHHPDYIKFMSSFGSNVKHLVSSSGHVRDMINNKKAKKHLISLQSFSHEMYPVPVTSEEITQLPFSQYHEQAINASPIAAGTSFTPYPFLAMFKQVIDPDQSVAEQHQKLLTTFQEQSKLVQARIAALERNREPFGPGANVEVLTLGTGSAGPSVYRNVAATLIHIPSEFSVLLDCGEGTLGQLARTYGDNLAKALQSLRLIFISHMHADHHLGLIGLIRSWTVHNQDNKNELFVVCPRKFGRSIAEYAQIHDIGLERVVIINSACLTQDHQAKRGATNEIISEQIVRVKQALPGLHSLFTVSALHSECAMCVRLNHKDGWSIAYSGDTRPSSAFTAMCRGVSCLIHEATFEDNMLDEAVVKKHSTISEALQVAREARARCAILTHFSQRYPKLPVLDELQLNQFSEAAIGLAVDLMRVRLQDVWKLSHHLAPQIELAAELTRLNFKDDDEESKQVILDD</sequence>
<dbReference type="AlphaFoldDB" id="R4XMP1"/>
<evidence type="ECO:0000256" key="5">
    <source>
        <dbReference type="ARBA" id="ARBA00022694"/>
    </source>
</evidence>
<dbReference type="GO" id="GO:0042781">
    <property type="term" value="F:3'-tRNA processing endoribonuclease activity"/>
    <property type="evidence" value="ECO:0007669"/>
    <property type="project" value="UniProtKB-EC"/>
</dbReference>
<comment type="caution">
    <text evidence="13">The sequence shown here is derived from an EMBL/GenBank/DDBJ whole genome shotgun (WGS) entry which is preliminary data.</text>
</comment>
<dbReference type="InterPro" id="IPR047151">
    <property type="entry name" value="RNZ2-like"/>
</dbReference>
<dbReference type="GO" id="GO:0046872">
    <property type="term" value="F:metal ion binding"/>
    <property type="evidence" value="ECO:0007669"/>
    <property type="project" value="UniProtKB-KW"/>
</dbReference>
<keyword evidence="5" id="KW-0819">tRNA processing</keyword>
<keyword evidence="7" id="KW-0479">Metal-binding</keyword>
<evidence type="ECO:0000256" key="9">
    <source>
        <dbReference type="ARBA" id="ARBA00022801"/>
    </source>
</evidence>
<dbReference type="InterPro" id="IPR001279">
    <property type="entry name" value="Metallo-B-lactamas"/>
</dbReference>
<dbReference type="PANTHER" id="PTHR12553">
    <property type="entry name" value="ZINC PHOSPHODIESTERASE ELAC PROTEIN 2"/>
    <property type="match status" value="1"/>
</dbReference>
<dbReference type="Pfam" id="PF12706">
    <property type="entry name" value="Lactamase_B_2"/>
    <property type="match status" value="1"/>
</dbReference>
<comment type="cofactor">
    <cofactor evidence="2">
        <name>Zn(2+)</name>
        <dbReference type="ChEBI" id="CHEBI:29105"/>
    </cofactor>
</comment>
<protein>
    <recommendedName>
        <fullName evidence="4">ribonuclease Z</fullName>
        <ecNumber evidence="4">3.1.26.11</ecNumber>
    </recommendedName>
</protein>
<dbReference type="CDD" id="cd07718">
    <property type="entry name" value="RNaseZ_ELAC1_ELAC2-C-term-like_MBL-fold"/>
    <property type="match status" value="1"/>
</dbReference>
<dbReference type="EC" id="3.1.26.11" evidence="4"/>
<dbReference type="GO" id="GO:1990180">
    <property type="term" value="P:mitochondrial tRNA 3'-end processing"/>
    <property type="evidence" value="ECO:0007669"/>
    <property type="project" value="TreeGrafter"/>
</dbReference>
<dbReference type="SUPFAM" id="SSF56281">
    <property type="entry name" value="Metallo-hydrolase/oxidoreductase"/>
    <property type="match status" value="2"/>
</dbReference>
<evidence type="ECO:0000256" key="1">
    <source>
        <dbReference type="ARBA" id="ARBA00000402"/>
    </source>
</evidence>
<evidence type="ECO:0000256" key="7">
    <source>
        <dbReference type="ARBA" id="ARBA00022723"/>
    </source>
</evidence>
<evidence type="ECO:0000256" key="10">
    <source>
        <dbReference type="ARBA" id="ARBA00022833"/>
    </source>
</evidence>
<keyword evidence="8" id="KW-0255">Endonuclease</keyword>
<evidence type="ECO:0000256" key="4">
    <source>
        <dbReference type="ARBA" id="ARBA00012477"/>
    </source>
</evidence>
<dbReference type="OrthoDB" id="527344at2759"/>
<organism evidence="13 14">
    <name type="scientific">Taphrina deformans (strain PYCC 5710 / ATCC 11124 / CBS 356.35 / IMI 108563 / JCM 9778 / NBRC 8474)</name>
    <name type="common">Peach leaf curl fungus</name>
    <name type="synonym">Lalaria deformans</name>
    <dbReference type="NCBI Taxonomy" id="1097556"/>
    <lineage>
        <taxon>Eukaryota</taxon>
        <taxon>Fungi</taxon>
        <taxon>Dikarya</taxon>
        <taxon>Ascomycota</taxon>
        <taxon>Taphrinomycotina</taxon>
        <taxon>Taphrinomycetes</taxon>
        <taxon>Taphrinales</taxon>
        <taxon>Taphrinaceae</taxon>
        <taxon>Taphrina</taxon>
    </lineage>
</organism>
<evidence type="ECO:0000259" key="12">
    <source>
        <dbReference type="Pfam" id="PF13691"/>
    </source>
</evidence>
<dbReference type="EMBL" id="CAHR02000266">
    <property type="protein sequence ID" value="CCG84577.1"/>
    <property type="molecule type" value="Genomic_DNA"/>
</dbReference>
<evidence type="ECO:0000256" key="3">
    <source>
        <dbReference type="ARBA" id="ARBA00007823"/>
    </source>
</evidence>
<dbReference type="InterPro" id="IPR036866">
    <property type="entry name" value="RibonucZ/Hydroxyglut_hydro"/>
</dbReference>
<dbReference type="Proteomes" id="UP000013776">
    <property type="component" value="Unassembled WGS sequence"/>
</dbReference>
<feature type="domain" description="tRNase Z endonuclease" evidence="12">
    <location>
        <begin position="7"/>
        <end position="66"/>
    </location>
</feature>
<dbReference type="GO" id="GO:0005739">
    <property type="term" value="C:mitochondrion"/>
    <property type="evidence" value="ECO:0007669"/>
    <property type="project" value="TreeGrafter"/>
</dbReference>
<evidence type="ECO:0000313" key="14">
    <source>
        <dbReference type="Proteomes" id="UP000013776"/>
    </source>
</evidence>
<proteinExistence type="inferred from homology"/>
<gene>
    <name evidence="13" type="ORF">TAPDE_005017</name>
</gene>
<reference evidence="13 14" key="1">
    <citation type="journal article" date="2013" name="MBio">
        <title>Genome sequencing of the plant pathogen Taphrina deformans, the causal agent of peach leaf curl.</title>
        <authorList>
            <person name="Cisse O.H."/>
            <person name="Almeida J.M.G.C.F."/>
            <person name="Fonseca A."/>
            <person name="Kumar A.A."/>
            <person name="Salojaervi J."/>
            <person name="Overmyer K."/>
            <person name="Hauser P.M."/>
            <person name="Pagni M."/>
        </authorList>
    </citation>
    <scope>NUCLEOTIDE SEQUENCE [LARGE SCALE GENOMIC DNA]</scope>
    <source>
        <strain evidence="14">PYCC 5710 / ATCC 11124 / CBS 356.35 / IMI 108563 / JCM 9778 / NBRC 8474</strain>
    </source>
</reference>
<name>R4XMP1_TAPDE</name>
<evidence type="ECO:0000313" key="13">
    <source>
        <dbReference type="EMBL" id="CCG84577.1"/>
    </source>
</evidence>
<comment type="similarity">
    <text evidence="3">Belongs to the RNase Z family.</text>
</comment>
<evidence type="ECO:0000256" key="6">
    <source>
        <dbReference type="ARBA" id="ARBA00022722"/>
    </source>
</evidence>
<accession>R4XMP1</accession>
<dbReference type="eggNOG" id="KOG2121">
    <property type="taxonomic scope" value="Eukaryota"/>
</dbReference>
<keyword evidence="14" id="KW-1185">Reference proteome</keyword>
<dbReference type="VEuPathDB" id="FungiDB:TAPDE_005017"/>
<evidence type="ECO:0000256" key="8">
    <source>
        <dbReference type="ARBA" id="ARBA00022759"/>
    </source>
</evidence>
<dbReference type="InterPro" id="IPR027794">
    <property type="entry name" value="tRNase_Z_dom"/>
</dbReference>
<feature type="domain" description="Metallo-beta-lactamase" evidence="11">
    <location>
        <begin position="541"/>
        <end position="756"/>
    </location>
</feature>
<keyword evidence="6" id="KW-0540">Nuclease</keyword>
<dbReference type="Pfam" id="PF13691">
    <property type="entry name" value="Lactamase_B_4"/>
    <property type="match status" value="1"/>
</dbReference>
<evidence type="ECO:0000256" key="2">
    <source>
        <dbReference type="ARBA" id="ARBA00001947"/>
    </source>
</evidence>
<evidence type="ECO:0000259" key="11">
    <source>
        <dbReference type="Pfam" id="PF12706"/>
    </source>
</evidence>
<keyword evidence="9" id="KW-0378">Hydrolase</keyword>
<dbReference type="Gene3D" id="3.60.15.10">
    <property type="entry name" value="Ribonuclease Z/Hydroxyacylglutathione hydrolase-like"/>
    <property type="match status" value="2"/>
</dbReference>
<dbReference type="PANTHER" id="PTHR12553:SF49">
    <property type="entry name" value="ZINC PHOSPHODIESTERASE ELAC PROTEIN 2"/>
    <property type="match status" value="1"/>
</dbReference>
<dbReference type="STRING" id="1097556.R4XMP1"/>
<comment type="catalytic activity">
    <reaction evidence="1">
        <text>Endonucleolytic cleavage of RNA, removing extra 3' nucleotides from tRNA precursor, generating 3' termini of tRNAs. A 3'-hydroxy group is left at the tRNA terminus and a 5'-phosphoryl group is left at the trailer molecule.</text>
        <dbReference type="EC" id="3.1.26.11"/>
    </reaction>
</comment>